<dbReference type="AlphaFoldDB" id="A0A371D6C0"/>
<organism evidence="1 2">
    <name type="scientific">Lentinus brumalis</name>
    <dbReference type="NCBI Taxonomy" id="2498619"/>
    <lineage>
        <taxon>Eukaryota</taxon>
        <taxon>Fungi</taxon>
        <taxon>Dikarya</taxon>
        <taxon>Basidiomycota</taxon>
        <taxon>Agaricomycotina</taxon>
        <taxon>Agaricomycetes</taxon>
        <taxon>Polyporales</taxon>
        <taxon>Polyporaceae</taxon>
        <taxon>Lentinus</taxon>
    </lineage>
</organism>
<evidence type="ECO:0000313" key="2">
    <source>
        <dbReference type="Proteomes" id="UP000256964"/>
    </source>
</evidence>
<proteinExistence type="predicted"/>
<sequence length="159" mass="17542">MSTLLGICCAEPRTLAGLMTGTCYQVDWDLFPACRNEGPILPNRGGIRRYRTHRRGLHASTLGWSFPNNADRLQEDALSNVSIVASSPERRAALPQRVLNCAGHPSLYARALDHMSKQEHLASDFQSRGVELRLCRGPQEQYACDVSAGLLITCTSAWT</sequence>
<dbReference type="Proteomes" id="UP000256964">
    <property type="component" value="Unassembled WGS sequence"/>
</dbReference>
<evidence type="ECO:0000313" key="1">
    <source>
        <dbReference type="EMBL" id="RDX48094.1"/>
    </source>
</evidence>
<name>A0A371D6C0_9APHY</name>
<accession>A0A371D6C0</accession>
<gene>
    <name evidence="1" type="ORF">OH76DRAFT_698532</name>
</gene>
<reference evidence="1 2" key="1">
    <citation type="journal article" date="2018" name="Biotechnol. Biofuels">
        <title>Integrative visual omics of the white-rot fungus Polyporus brumalis exposes the biotechnological potential of its oxidative enzymes for delignifying raw plant biomass.</title>
        <authorList>
            <person name="Miyauchi S."/>
            <person name="Rancon A."/>
            <person name="Drula E."/>
            <person name="Hage H."/>
            <person name="Chaduli D."/>
            <person name="Favel A."/>
            <person name="Grisel S."/>
            <person name="Henrissat B."/>
            <person name="Herpoel-Gimbert I."/>
            <person name="Ruiz-Duenas F.J."/>
            <person name="Chevret D."/>
            <person name="Hainaut M."/>
            <person name="Lin J."/>
            <person name="Wang M."/>
            <person name="Pangilinan J."/>
            <person name="Lipzen A."/>
            <person name="Lesage-Meessen L."/>
            <person name="Navarro D."/>
            <person name="Riley R."/>
            <person name="Grigoriev I.V."/>
            <person name="Zhou S."/>
            <person name="Raouche S."/>
            <person name="Rosso M.N."/>
        </authorList>
    </citation>
    <scope>NUCLEOTIDE SEQUENCE [LARGE SCALE GENOMIC DNA]</scope>
    <source>
        <strain evidence="1 2">BRFM 1820</strain>
    </source>
</reference>
<dbReference type="EMBL" id="KZ857414">
    <property type="protein sequence ID" value="RDX48094.1"/>
    <property type="molecule type" value="Genomic_DNA"/>
</dbReference>
<protein>
    <submittedName>
        <fullName evidence="1">Uncharacterized protein</fullName>
    </submittedName>
</protein>
<keyword evidence="2" id="KW-1185">Reference proteome</keyword>